<evidence type="ECO:0000313" key="2">
    <source>
        <dbReference type="EMBL" id="KAK1433009.1"/>
    </source>
</evidence>
<gene>
    <name evidence="2" type="ORF">QVD17_09913</name>
</gene>
<dbReference type="Proteomes" id="UP001229421">
    <property type="component" value="Unassembled WGS sequence"/>
</dbReference>
<organism evidence="2 3">
    <name type="scientific">Tagetes erecta</name>
    <name type="common">African marigold</name>
    <dbReference type="NCBI Taxonomy" id="13708"/>
    <lineage>
        <taxon>Eukaryota</taxon>
        <taxon>Viridiplantae</taxon>
        <taxon>Streptophyta</taxon>
        <taxon>Embryophyta</taxon>
        <taxon>Tracheophyta</taxon>
        <taxon>Spermatophyta</taxon>
        <taxon>Magnoliopsida</taxon>
        <taxon>eudicotyledons</taxon>
        <taxon>Gunneridae</taxon>
        <taxon>Pentapetalae</taxon>
        <taxon>asterids</taxon>
        <taxon>campanulids</taxon>
        <taxon>Asterales</taxon>
        <taxon>Asteraceae</taxon>
        <taxon>Asteroideae</taxon>
        <taxon>Heliantheae alliance</taxon>
        <taxon>Tageteae</taxon>
        <taxon>Tagetes</taxon>
    </lineage>
</organism>
<dbReference type="AlphaFoldDB" id="A0AAD8P5G8"/>
<sequence length="89" mass="10163">MFLESGTVFVDTLNPFVAVYSIVTTGSLWLETVTFMFEVWRVFVQFTTNKGINEKQMIRFDIFHGLIVVVYATLLGNSLVKFVEVTCRG</sequence>
<protein>
    <submittedName>
        <fullName evidence="2">Uncharacterized protein</fullName>
    </submittedName>
</protein>
<evidence type="ECO:0000256" key="1">
    <source>
        <dbReference type="SAM" id="Phobius"/>
    </source>
</evidence>
<comment type="caution">
    <text evidence="2">The sequence shown here is derived from an EMBL/GenBank/DDBJ whole genome shotgun (WGS) entry which is preliminary data.</text>
</comment>
<feature type="transmembrane region" description="Helical" evidence="1">
    <location>
        <begin position="60"/>
        <end position="80"/>
    </location>
</feature>
<keyword evidence="3" id="KW-1185">Reference proteome</keyword>
<dbReference type="EMBL" id="JAUHHV010000002">
    <property type="protein sequence ID" value="KAK1433009.1"/>
    <property type="molecule type" value="Genomic_DNA"/>
</dbReference>
<reference evidence="2" key="1">
    <citation type="journal article" date="2023" name="bioRxiv">
        <title>Improved chromosome-level genome assembly for marigold (Tagetes erecta).</title>
        <authorList>
            <person name="Jiang F."/>
            <person name="Yuan L."/>
            <person name="Wang S."/>
            <person name="Wang H."/>
            <person name="Xu D."/>
            <person name="Wang A."/>
            <person name="Fan W."/>
        </authorList>
    </citation>
    <scope>NUCLEOTIDE SEQUENCE</scope>
    <source>
        <strain evidence="2">WSJ</strain>
        <tissue evidence="2">Leaf</tissue>
    </source>
</reference>
<accession>A0AAD8P5G8</accession>
<keyword evidence="1" id="KW-1133">Transmembrane helix</keyword>
<evidence type="ECO:0000313" key="3">
    <source>
        <dbReference type="Proteomes" id="UP001229421"/>
    </source>
</evidence>
<proteinExistence type="predicted"/>
<feature type="transmembrane region" description="Helical" evidence="1">
    <location>
        <begin position="20"/>
        <end position="40"/>
    </location>
</feature>
<name>A0AAD8P5G8_TARER</name>
<keyword evidence="1" id="KW-0472">Membrane</keyword>
<keyword evidence="1" id="KW-0812">Transmembrane</keyword>